<gene>
    <name evidence="2" type="ORF">ACFOMH_15415</name>
</gene>
<dbReference type="RefSeq" id="WP_377745571.1">
    <property type="nucleotide sequence ID" value="NZ_JBHRXJ010000012.1"/>
</dbReference>
<dbReference type="Gene3D" id="2.170.16.10">
    <property type="entry name" value="Hedgehog/Intein (Hint) domain"/>
    <property type="match status" value="1"/>
</dbReference>
<evidence type="ECO:0000313" key="3">
    <source>
        <dbReference type="Proteomes" id="UP001595721"/>
    </source>
</evidence>
<keyword evidence="3" id="KW-1185">Reference proteome</keyword>
<sequence length="408" mass="44093">MTFNTSGSGGHYGGGGHGGGDHCGPNGPGCEKMIYLGNMPDMDPYEYNTGAEKASTVLGGDTYGNSSNPLYRDLVEVNANDTNGDGVIKTNDGRYGYKSETISHDADGDGVPNTYQVDSSFVVSGTQVTFLNEDGTTETRTLSVRIMQDTAGNTFLMPPPEGASRAEIEALTTKPIVSVQFPTNPGCYNLCYDGIFTDRHCFPCFARGTLIETEAGPVAVEDLAVGTMVVTRDHGLQELRWIGSRVLGSKMLDVNPNMRPIRISAGALGGGLPKRDLLVSPQHRILVRSRIAQKMFGAAEVLVAAKQLLQIEGIDIAQDVQGVEYFHFLFDRHEVVISEGAETESLYTGKEALKSIGHSAQEEIFALFPELRDRPEDVLPEGARLLASGRMGRKLAVRHAQHRKALVQ</sequence>
<comment type="caution">
    <text evidence="2">The sequence shown here is derived from an EMBL/GenBank/DDBJ whole genome shotgun (WGS) entry which is preliminary data.</text>
</comment>
<dbReference type="Proteomes" id="UP001595721">
    <property type="component" value="Unassembled WGS sequence"/>
</dbReference>
<dbReference type="InterPro" id="IPR036844">
    <property type="entry name" value="Hint_dom_sf"/>
</dbReference>
<reference evidence="3" key="1">
    <citation type="journal article" date="2019" name="Int. J. Syst. Evol. Microbiol.">
        <title>The Global Catalogue of Microorganisms (GCM) 10K type strain sequencing project: providing services to taxonomists for standard genome sequencing and annotation.</title>
        <authorList>
            <consortium name="The Broad Institute Genomics Platform"/>
            <consortium name="The Broad Institute Genome Sequencing Center for Infectious Disease"/>
            <person name="Wu L."/>
            <person name="Ma J."/>
        </authorList>
    </citation>
    <scope>NUCLEOTIDE SEQUENCE [LARGE SCALE GENOMIC DNA]</scope>
    <source>
        <strain evidence="3">KCTC 42899</strain>
    </source>
</reference>
<dbReference type="SUPFAM" id="SSF51294">
    <property type="entry name" value="Hedgehog/intein (Hint) domain"/>
    <property type="match status" value="1"/>
</dbReference>
<dbReference type="EMBL" id="JBHRXJ010000012">
    <property type="protein sequence ID" value="MFC3529565.1"/>
    <property type="molecule type" value="Genomic_DNA"/>
</dbReference>
<dbReference type="Pfam" id="PF13403">
    <property type="entry name" value="Hint_2"/>
    <property type="match status" value="1"/>
</dbReference>
<protein>
    <submittedName>
        <fullName evidence="2">Hint domain-containing protein</fullName>
    </submittedName>
</protein>
<organism evidence="2 3">
    <name type="scientific">Paracoccus mangrovi</name>
    <dbReference type="NCBI Taxonomy" id="1715645"/>
    <lineage>
        <taxon>Bacteria</taxon>
        <taxon>Pseudomonadati</taxon>
        <taxon>Pseudomonadota</taxon>
        <taxon>Alphaproteobacteria</taxon>
        <taxon>Rhodobacterales</taxon>
        <taxon>Paracoccaceae</taxon>
        <taxon>Paracoccus</taxon>
    </lineage>
</organism>
<evidence type="ECO:0000259" key="1">
    <source>
        <dbReference type="Pfam" id="PF13403"/>
    </source>
</evidence>
<accession>A0ABV7R5V1</accession>
<dbReference type="InterPro" id="IPR028992">
    <property type="entry name" value="Hedgehog/Intein_dom"/>
</dbReference>
<proteinExistence type="predicted"/>
<feature type="domain" description="Hedgehog/Intein (Hint)" evidence="1">
    <location>
        <begin position="203"/>
        <end position="349"/>
    </location>
</feature>
<evidence type="ECO:0000313" key="2">
    <source>
        <dbReference type="EMBL" id="MFC3529565.1"/>
    </source>
</evidence>
<name>A0ABV7R5V1_9RHOB</name>